<keyword evidence="4" id="KW-1185">Reference proteome</keyword>
<proteinExistence type="predicted"/>
<feature type="compositionally biased region" description="Basic and acidic residues" evidence="1">
    <location>
        <begin position="41"/>
        <end position="51"/>
    </location>
</feature>
<dbReference type="AlphaFoldDB" id="A0A101P9M6"/>
<protein>
    <submittedName>
        <fullName evidence="3">Uncharacterized protein</fullName>
    </submittedName>
</protein>
<keyword evidence="2" id="KW-0732">Signal</keyword>
<sequence length="86" mass="8614">MAIAIATPVLFAAVGMTGASATAGHNPRTEGAVGHPFPGGDGKREGQKAESAHGGAKRSADAEEEPEEGLLGTIAGELFDRVSATR</sequence>
<comment type="caution">
    <text evidence="3">The sequence shown here is derived from an EMBL/GenBank/DDBJ whole genome shotgun (WGS) entry which is preliminary data.</text>
</comment>
<evidence type="ECO:0000256" key="2">
    <source>
        <dbReference type="SAM" id="SignalP"/>
    </source>
</evidence>
<feature type="signal peptide" evidence="2">
    <location>
        <begin position="1"/>
        <end position="21"/>
    </location>
</feature>
<organism evidence="3 4">
    <name type="scientific">Streptomyces yokosukanensis</name>
    <dbReference type="NCBI Taxonomy" id="67386"/>
    <lineage>
        <taxon>Bacteria</taxon>
        <taxon>Bacillati</taxon>
        <taxon>Actinomycetota</taxon>
        <taxon>Actinomycetes</taxon>
        <taxon>Kitasatosporales</taxon>
        <taxon>Streptomycetaceae</taxon>
        <taxon>Streptomyces</taxon>
    </lineage>
</organism>
<feature type="chain" id="PRO_5007102431" evidence="2">
    <location>
        <begin position="22"/>
        <end position="86"/>
    </location>
</feature>
<dbReference type="EMBL" id="LMWN01000012">
    <property type="protein sequence ID" value="KUN07456.1"/>
    <property type="molecule type" value="Genomic_DNA"/>
</dbReference>
<name>A0A101P9M6_9ACTN</name>
<feature type="region of interest" description="Disordered" evidence="1">
    <location>
        <begin position="19"/>
        <end position="75"/>
    </location>
</feature>
<reference evidence="3 4" key="1">
    <citation type="submission" date="2015-10" db="EMBL/GenBank/DDBJ databases">
        <title>Draft genome sequence of Streptomyces yokosukanensis DSM 40224, type strain for the species Streptomyces yokosukanensis.</title>
        <authorList>
            <person name="Ruckert C."/>
            <person name="Winkler A."/>
            <person name="Kalinowski J."/>
            <person name="Kampfer P."/>
            <person name="Glaeser S."/>
        </authorList>
    </citation>
    <scope>NUCLEOTIDE SEQUENCE [LARGE SCALE GENOMIC DNA]</scope>
    <source>
        <strain evidence="3 4">DSM 40224</strain>
    </source>
</reference>
<gene>
    <name evidence="3" type="ORF">AQI95_10540</name>
</gene>
<accession>A0A101P9M6</accession>
<dbReference type="Proteomes" id="UP000053127">
    <property type="component" value="Unassembled WGS sequence"/>
</dbReference>
<evidence type="ECO:0000313" key="3">
    <source>
        <dbReference type="EMBL" id="KUN07456.1"/>
    </source>
</evidence>
<evidence type="ECO:0000313" key="4">
    <source>
        <dbReference type="Proteomes" id="UP000053127"/>
    </source>
</evidence>
<evidence type="ECO:0000256" key="1">
    <source>
        <dbReference type="SAM" id="MobiDB-lite"/>
    </source>
</evidence>